<gene>
    <name evidence="3" type="ORF">AVDCRST_MAG11-1308</name>
</gene>
<organism evidence="3">
    <name type="scientific">uncultured Gemmatimonadaceae bacterium</name>
    <dbReference type="NCBI Taxonomy" id="246130"/>
    <lineage>
        <taxon>Bacteria</taxon>
        <taxon>Pseudomonadati</taxon>
        <taxon>Gemmatimonadota</taxon>
        <taxon>Gemmatimonadia</taxon>
        <taxon>Gemmatimonadales</taxon>
        <taxon>Gemmatimonadaceae</taxon>
        <taxon>environmental samples</taxon>
    </lineage>
</organism>
<evidence type="ECO:0000313" key="3">
    <source>
        <dbReference type="EMBL" id="CAA9308303.1"/>
    </source>
</evidence>
<dbReference type="EMBL" id="CADCTU010000295">
    <property type="protein sequence ID" value="CAA9308303.1"/>
    <property type="molecule type" value="Genomic_DNA"/>
</dbReference>
<accession>A0A6J4KJZ4</accession>
<name>A0A6J4KJZ4_9BACT</name>
<feature type="domain" description="Glycosyltransferase 2-like" evidence="2">
    <location>
        <begin position="4"/>
        <end position="121"/>
    </location>
</feature>
<evidence type="ECO:0000259" key="2">
    <source>
        <dbReference type="Pfam" id="PF00535"/>
    </source>
</evidence>
<dbReference type="Gene3D" id="3.90.550.10">
    <property type="entry name" value="Spore Coat Polysaccharide Biosynthesis Protein SpsA, Chain A"/>
    <property type="match status" value="1"/>
</dbReference>
<proteinExistence type="predicted"/>
<sequence>MRVSVAICTWNRSALLRQTLGSLVGVRVPPAVTCEILVVANGCTDDTAEVVADAATRLPIRLVQEPRLGLSHARNAAVGAVTGDYVIWTDDDVLVDPQWIEAYCDAFATHPDAAFFGGPTRAWFATAPPRWLDRALGSVGNALSLLDYGPVAIPLDREHLPYGANFAVRTDVQRGIAYNAELGRRGSELRSGEETAVILEIIAQGGTGWWVPGAGLQHFVSPERQTLDYLRRYYFYNGAAAQRVEAARDTPLLFGRPRWLWRVAATHWLHFLVTRPFGRPEVWAWHFRHAMTALGQLHAGAPDRRRGEPTDPNENGPGVE</sequence>
<dbReference type="InterPro" id="IPR001173">
    <property type="entry name" value="Glyco_trans_2-like"/>
</dbReference>
<dbReference type="Pfam" id="PF00535">
    <property type="entry name" value="Glycos_transf_2"/>
    <property type="match status" value="1"/>
</dbReference>
<protein>
    <recommendedName>
        <fullName evidence="2">Glycosyltransferase 2-like domain-containing protein</fullName>
    </recommendedName>
</protein>
<dbReference type="SUPFAM" id="SSF53448">
    <property type="entry name" value="Nucleotide-diphospho-sugar transferases"/>
    <property type="match status" value="1"/>
</dbReference>
<dbReference type="InterPro" id="IPR029044">
    <property type="entry name" value="Nucleotide-diphossugar_trans"/>
</dbReference>
<dbReference type="AlphaFoldDB" id="A0A6J4KJZ4"/>
<evidence type="ECO:0000256" key="1">
    <source>
        <dbReference type="SAM" id="MobiDB-lite"/>
    </source>
</evidence>
<dbReference type="CDD" id="cd00761">
    <property type="entry name" value="Glyco_tranf_GTA_type"/>
    <property type="match status" value="1"/>
</dbReference>
<reference evidence="3" key="1">
    <citation type="submission" date="2020-02" db="EMBL/GenBank/DDBJ databases">
        <authorList>
            <person name="Meier V. D."/>
        </authorList>
    </citation>
    <scope>NUCLEOTIDE SEQUENCE</scope>
    <source>
        <strain evidence="3">AVDCRST_MAG11</strain>
    </source>
</reference>
<feature type="region of interest" description="Disordered" evidence="1">
    <location>
        <begin position="299"/>
        <end position="320"/>
    </location>
</feature>
<dbReference type="InterPro" id="IPR050834">
    <property type="entry name" value="Glycosyltransf_2"/>
</dbReference>
<dbReference type="PANTHER" id="PTHR43685">
    <property type="entry name" value="GLYCOSYLTRANSFERASE"/>
    <property type="match status" value="1"/>
</dbReference>
<dbReference type="PANTHER" id="PTHR43685:SF2">
    <property type="entry name" value="GLYCOSYLTRANSFERASE 2-LIKE DOMAIN-CONTAINING PROTEIN"/>
    <property type="match status" value="1"/>
</dbReference>